<dbReference type="STRING" id="7398.A0A1A9ZJG9"/>
<accession>A0A1A9ZJG9</accession>
<dbReference type="GO" id="GO:0031966">
    <property type="term" value="C:mitochondrial membrane"/>
    <property type="evidence" value="ECO:0007669"/>
    <property type="project" value="TreeGrafter"/>
</dbReference>
<protein>
    <submittedName>
        <fullName evidence="1">Uncharacterized protein</fullName>
    </submittedName>
</protein>
<dbReference type="VEuPathDB" id="VectorBase:GPAI016801"/>
<dbReference type="PANTHER" id="PTHR12563:SF23">
    <property type="entry name" value="BCDNA.GH07066"/>
    <property type="match status" value="1"/>
</dbReference>
<dbReference type="GO" id="GO:0006631">
    <property type="term" value="P:fatty acid metabolic process"/>
    <property type="evidence" value="ECO:0007669"/>
    <property type="project" value="TreeGrafter"/>
</dbReference>
<dbReference type="EnsemblMetazoa" id="GPAI016801-RA">
    <property type="protein sequence ID" value="GPAI016801-PA"/>
    <property type="gene ID" value="GPAI016801"/>
</dbReference>
<keyword evidence="2" id="KW-1185">Reference proteome</keyword>
<dbReference type="GO" id="GO:0019432">
    <property type="term" value="P:triglyceride biosynthetic process"/>
    <property type="evidence" value="ECO:0007669"/>
    <property type="project" value="TreeGrafter"/>
</dbReference>
<sequence>MGHNVELSTEVGRARIGKPCTPKGGILSVIADAFMDLSIADSLLVPVSVNYERLVDGNFVREKQIPDSFVKAMSSIWKTLNSKYGLMRIEFNEPYSIEELVQSYNKIAKEDDSVKIYKPLPRTLQHNQSASSLFGRVDNVDKFKGRHLHFLLNLLFVPDNDQTVRDGNEIARYFFPIFGLLLEHIGTHFALQSIVLTTFHNLLLKHINMVEENLTFTEPGVCCKKLIEAAIENCEVYRYEYILYKPTQTLEHVLESANDELIVQGIINTEQVHFNDEYKTLLKC</sequence>
<evidence type="ECO:0000313" key="1">
    <source>
        <dbReference type="EnsemblMetazoa" id="GPAI016801-PA"/>
    </source>
</evidence>
<dbReference type="PANTHER" id="PTHR12563">
    <property type="entry name" value="GLYCEROL-3-PHOSPHATE ACYLTRANSFERASE"/>
    <property type="match status" value="1"/>
</dbReference>
<proteinExistence type="predicted"/>
<dbReference type="GO" id="GO:0008654">
    <property type="term" value="P:phospholipid biosynthetic process"/>
    <property type="evidence" value="ECO:0007669"/>
    <property type="project" value="TreeGrafter"/>
</dbReference>
<reference evidence="2" key="1">
    <citation type="submission" date="2014-03" db="EMBL/GenBank/DDBJ databases">
        <authorList>
            <person name="Aksoy S."/>
            <person name="Warren W."/>
            <person name="Wilson R.K."/>
        </authorList>
    </citation>
    <scope>NUCLEOTIDE SEQUENCE [LARGE SCALE GENOMIC DNA]</scope>
    <source>
        <strain evidence="2">IAEA</strain>
    </source>
</reference>
<dbReference type="GO" id="GO:0006072">
    <property type="term" value="P:glycerol-3-phosphate metabolic process"/>
    <property type="evidence" value="ECO:0007669"/>
    <property type="project" value="TreeGrafter"/>
</dbReference>
<evidence type="ECO:0000313" key="2">
    <source>
        <dbReference type="Proteomes" id="UP000092445"/>
    </source>
</evidence>
<dbReference type="GO" id="GO:0004366">
    <property type="term" value="F:glycerol-3-phosphate O-acyltransferase activity"/>
    <property type="evidence" value="ECO:0007669"/>
    <property type="project" value="TreeGrafter"/>
</dbReference>
<dbReference type="InterPro" id="IPR022284">
    <property type="entry name" value="GPAT/DHAPAT"/>
</dbReference>
<name>A0A1A9ZJG9_GLOPL</name>
<dbReference type="AlphaFoldDB" id="A0A1A9ZJG9"/>
<reference evidence="1" key="2">
    <citation type="submission" date="2020-05" db="UniProtKB">
        <authorList>
            <consortium name="EnsemblMetazoa"/>
        </authorList>
    </citation>
    <scope>IDENTIFICATION</scope>
    <source>
        <strain evidence="1">IAEA</strain>
    </source>
</reference>
<organism evidence="1 2">
    <name type="scientific">Glossina pallidipes</name>
    <name type="common">Tsetse fly</name>
    <dbReference type="NCBI Taxonomy" id="7398"/>
    <lineage>
        <taxon>Eukaryota</taxon>
        <taxon>Metazoa</taxon>
        <taxon>Ecdysozoa</taxon>
        <taxon>Arthropoda</taxon>
        <taxon>Hexapoda</taxon>
        <taxon>Insecta</taxon>
        <taxon>Pterygota</taxon>
        <taxon>Neoptera</taxon>
        <taxon>Endopterygota</taxon>
        <taxon>Diptera</taxon>
        <taxon>Brachycera</taxon>
        <taxon>Muscomorpha</taxon>
        <taxon>Hippoboscoidea</taxon>
        <taxon>Glossinidae</taxon>
        <taxon>Glossina</taxon>
    </lineage>
</organism>
<dbReference type="Proteomes" id="UP000092445">
    <property type="component" value="Unassembled WGS sequence"/>
</dbReference>